<dbReference type="Proteomes" id="UP001159363">
    <property type="component" value="Chromosome 15"/>
</dbReference>
<gene>
    <name evidence="1" type="ORF">PR048_032133</name>
</gene>
<comment type="caution">
    <text evidence="1">The sequence shown here is derived from an EMBL/GenBank/DDBJ whole genome shotgun (WGS) entry which is preliminary data.</text>
</comment>
<evidence type="ECO:0000313" key="2">
    <source>
        <dbReference type="Proteomes" id="UP001159363"/>
    </source>
</evidence>
<evidence type="ECO:0000313" key="1">
    <source>
        <dbReference type="EMBL" id="KAJ8866290.1"/>
    </source>
</evidence>
<keyword evidence="2" id="KW-1185">Reference proteome</keyword>
<organism evidence="1 2">
    <name type="scientific">Dryococelus australis</name>
    <dbReference type="NCBI Taxonomy" id="614101"/>
    <lineage>
        <taxon>Eukaryota</taxon>
        <taxon>Metazoa</taxon>
        <taxon>Ecdysozoa</taxon>
        <taxon>Arthropoda</taxon>
        <taxon>Hexapoda</taxon>
        <taxon>Insecta</taxon>
        <taxon>Pterygota</taxon>
        <taxon>Neoptera</taxon>
        <taxon>Polyneoptera</taxon>
        <taxon>Phasmatodea</taxon>
        <taxon>Verophasmatodea</taxon>
        <taxon>Anareolatae</taxon>
        <taxon>Phasmatidae</taxon>
        <taxon>Eurycanthinae</taxon>
        <taxon>Dryococelus</taxon>
    </lineage>
</organism>
<proteinExistence type="predicted"/>
<reference evidence="1 2" key="1">
    <citation type="submission" date="2023-02" db="EMBL/GenBank/DDBJ databases">
        <title>LHISI_Scaffold_Assembly.</title>
        <authorList>
            <person name="Stuart O.P."/>
            <person name="Cleave R."/>
            <person name="Magrath M.J.L."/>
            <person name="Mikheyev A.S."/>
        </authorList>
    </citation>
    <scope>NUCLEOTIDE SEQUENCE [LARGE SCALE GENOMIC DNA]</scope>
    <source>
        <strain evidence="1">Daus_M_001</strain>
        <tissue evidence="1">Leg muscle</tissue>
    </source>
</reference>
<protein>
    <submittedName>
        <fullName evidence="1">Uncharacterized protein</fullName>
    </submittedName>
</protein>
<dbReference type="EMBL" id="JARBHB010000016">
    <property type="protein sequence ID" value="KAJ8866290.1"/>
    <property type="molecule type" value="Genomic_DNA"/>
</dbReference>
<name>A0ABQ9G1C7_9NEOP</name>
<sequence length="521" mass="58513">MGLLSANTEYRPSPCLLQLRDPPLVHTVFDTSWIRLAESTPSTVTANNQCPVDIAQLITKDAVGLHGCEAISDIVDIKEDHAPRLKKSLRIFSQIETRIRVKNKSCNVLSNHAAVAERRDEIVACITNSSSKMASPASNMAGRPRLLESSLPDDSTTNKKYSMTSSRVPDFRKWESCGTMPLVGGFSRGCPVSPAPLLRRCSIFTSIILIGSQDLAVKHRPNLFTHVSSLLHTRLVCAAVDYLVRCGCKVMRSALREFVTGGCYTLYRLRGRVSHTAKDRETRPGRGGGWRPNFESVSLHLITFDYEKLRRLSRIRLGRASQKQSSDSHKTPYDRVKRCRERKINIKASERVNVDGLWRHVVGSLLQLGRDVHYVDRQINPPLSEAPCTRSIWPLYRLFPDIRKPVSVGSADTYWQLTFFVFSFFRFYWGIRRPNRATDPIREVCKHLSGYRPTLLPLDKAKGNKVLVPSLLRGTVVVSEQVSLNNCKSAIQYGATPRLEGNSKKSSINSVKVTSLHDEVA</sequence>
<accession>A0ABQ9G1C7</accession>